<dbReference type="InterPro" id="IPR005119">
    <property type="entry name" value="LysR_subst-bd"/>
</dbReference>
<name>A0A133KHF5_9FIRM</name>
<accession>A0A133KHF5</accession>
<dbReference type="PRINTS" id="PR00039">
    <property type="entry name" value="HTHLYSR"/>
</dbReference>
<organism evidence="6 7">
    <name type="scientific">Anaerococcus tetradius</name>
    <dbReference type="NCBI Taxonomy" id="33036"/>
    <lineage>
        <taxon>Bacteria</taxon>
        <taxon>Bacillati</taxon>
        <taxon>Bacillota</taxon>
        <taxon>Tissierellia</taxon>
        <taxon>Tissierellales</taxon>
        <taxon>Peptoniphilaceae</taxon>
        <taxon>Anaerococcus</taxon>
    </lineage>
</organism>
<evidence type="ECO:0000259" key="5">
    <source>
        <dbReference type="PROSITE" id="PS50931"/>
    </source>
</evidence>
<keyword evidence="7" id="KW-1185">Reference proteome</keyword>
<dbReference type="SUPFAM" id="SSF53850">
    <property type="entry name" value="Periplasmic binding protein-like II"/>
    <property type="match status" value="1"/>
</dbReference>
<evidence type="ECO:0000256" key="3">
    <source>
        <dbReference type="ARBA" id="ARBA00023125"/>
    </source>
</evidence>
<proteinExistence type="inferred from homology"/>
<dbReference type="STRING" id="33036.HMPREF3200_00346"/>
<dbReference type="InterPro" id="IPR036388">
    <property type="entry name" value="WH-like_DNA-bd_sf"/>
</dbReference>
<evidence type="ECO:0000256" key="1">
    <source>
        <dbReference type="ARBA" id="ARBA00009437"/>
    </source>
</evidence>
<dbReference type="InterPro" id="IPR000847">
    <property type="entry name" value="LysR_HTH_N"/>
</dbReference>
<dbReference type="AlphaFoldDB" id="A0A133KHF5"/>
<evidence type="ECO:0000256" key="4">
    <source>
        <dbReference type="ARBA" id="ARBA00023163"/>
    </source>
</evidence>
<dbReference type="PATRIC" id="fig|33036.3.peg.347"/>
<dbReference type="Proteomes" id="UP000070383">
    <property type="component" value="Unassembled WGS sequence"/>
</dbReference>
<dbReference type="PROSITE" id="PS50931">
    <property type="entry name" value="HTH_LYSR"/>
    <property type="match status" value="1"/>
</dbReference>
<sequence>MINKEVIMLDFRIVSFLEVCEYMNFTKAAESLNITQPAISTHIKYLEEYYNCKLFYRNKRNLCLTDQGKILKTALTSMSNDEDRLMSLVSSKNTKKEKISLGFTRSIGEYIILDKLIALIQEKASCNFHIFYENTDEILKDLDGGKIDFAIIEGFVTAKDYFIKTYKTDRVVCIAHKDHKFKKPVRKLTDLLDERVIIREDGSGTLAILKNFLNMDNIDTNDFSNIIEINNMHAIVALLRRDCGISFLFESCVKKELEANELRIVELEDFNLTHDFSFVASKNSIFIDSYLKIAEAFY</sequence>
<dbReference type="Gene3D" id="3.40.190.10">
    <property type="entry name" value="Periplasmic binding protein-like II"/>
    <property type="match status" value="2"/>
</dbReference>
<evidence type="ECO:0000256" key="2">
    <source>
        <dbReference type="ARBA" id="ARBA00023015"/>
    </source>
</evidence>
<comment type="similarity">
    <text evidence="1">Belongs to the LysR transcriptional regulatory family.</text>
</comment>
<dbReference type="Pfam" id="PF03466">
    <property type="entry name" value="LysR_substrate"/>
    <property type="match status" value="1"/>
</dbReference>
<keyword evidence="2" id="KW-0805">Transcription regulation</keyword>
<evidence type="ECO:0000313" key="6">
    <source>
        <dbReference type="EMBL" id="KWZ79053.1"/>
    </source>
</evidence>
<dbReference type="PANTHER" id="PTHR30126">
    <property type="entry name" value="HTH-TYPE TRANSCRIPTIONAL REGULATOR"/>
    <property type="match status" value="1"/>
</dbReference>
<comment type="caution">
    <text evidence="6">The sequence shown here is derived from an EMBL/GenBank/DDBJ whole genome shotgun (WGS) entry which is preliminary data.</text>
</comment>
<feature type="domain" description="HTH lysR-type" evidence="5">
    <location>
        <begin position="16"/>
        <end position="65"/>
    </location>
</feature>
<reference evidence="7" key="1">
    <citation type="submission" date="2016-01" db="EMBL/GenBank/DDBJ databases">
        <authorList>
            <person name="Mitreva M."/>
            <person name="Pepin K.H."/>
            <person name="Mihindukulasuriya K.A."/>
            <person name="Fulton R."/>
            <person name="Fronick C."/>
            <person name="O'Laughlin M."/>
            <person name="Miner T."/>
            <person name="Herter B."/>
            <person name="Rosa B.A."/>
            <person name="Cordes M."/>
            <person name="Tomlinson C."/>
            <person name="Wollam A."/>
            <person name="Palsikar V.B."/>
            <person name="Mardis E.R."/>
            <person name="Wilson R.K."/>
        </authorList>
    </citation>
    <scope>NUCLEOTIDE SEQUENCE [LARGE SCALE GENOMIC DNA]</scope>
    <source>
        <strain evidence="7">MJR8151</strain>
    </source>
</reference>
<dbReference type="Gene3D" id="1.10.10.10">
    <property type="entry name" value="Winged helix-like DNA-binding domain superfamily/Winged helix DNA-binding domain"/>
    <property type="match status" value="1"/>
</dbReference>
<dbReference type="SUPFAM" id="SSF46785">
    <property type="entry name" value="Winged helix' DNA-binding domain"/>
    <property type="match status" value="1"/>
</dbReference>
<evidence type="ECO:0000313" key="7">
    <source>
        <dbReference type="Proteomes" id="UP000070383"/>
    </source>
</evidence>
<dbReference type="Pfam" id="PF00126">
    <property type="entry name" value="HTH_1"/>
    <property type="match status" value="1"/>
</dbReference>
<dbReference type="PANTHER" id="PTHR30126:SF64">
    <property type="entry name" value="HTH-TYPE TRANSCRIPTIONAL REGULATOR CITR"/>
    <property type="match status" value="1"/>
</dbReference>
<dbReference type="InterPro" id="IPR036390">
    <property type="entry name" value="WH_DNA-bd_sf"/>
</dbReference>
<dbReference type="EMBL" id="LRPM01000007">
    <property type="protein sequence ID" value="KWZ79053.1"/>
    <property type="molecule type" value="Genomic_DNA"/>
</dbReference>
<keyword evidence="3" id="KW-0238">DNA-binding</keyword>
<dbReference type="GO" id="GO:0000976">
    <property type="term" value="F:transcription cis-regulatory region binding"/>
    <property type="evidence" value="ECO:0007669"/>
    <property type="project" value="TreeGrafter"/>
</dbReference>
<gene>
    <name evidence="6" type="ORF">HMPREF3200_00346</name>
</gene>
<keyword evidence="4" id="KW-0804">Transcription</keyword>
<dbReference type="GO" id="GO:0003700">
    <property type="term" value="F:DNA-binding transcription factor activity"/>
    <property type="evidence" value="ECO:0007669"/>
    <property type="project" value="InterPro"/>
</dbReference>
<protein>
    <submittedName>
        <fullName evidence="6">LysR substrate binding domain protein</fullName>
    </submittedName>
</protein>